<protein>
    <recommendedName>
        <fullName evidence="4">Lipoprotein</fullName>
    </recommendedName>
</protein>
<accession>A0A511Z5J3</accession>
<dbReference type="AlphaFoldDB" id="A0A511Z5J3"/>
<evidence type="ECO:0000313" key="3">
    <source>
        <dbReference type="Proteomes" id="UP000321901"/>
    </source>
</evidence>
<gene>
    <name evidence="2" type="ORF">SLU01_10120</name>
</gene>
<dbReference type="PROSITE" id="PS51257">
    <property type="entry name" value="PROKAR_LIPOPROTEIN"/>
    <property type="match status" value="1"/>
</dbReference>
<proteinExistence type="predicted"/>
<name>A0A511Z5J3_9BACL</name>
<feature type="region of interest" description="Disordered" evidence="1">
    <location>
        <begin position="27"/>
        <end position="58"/>
    </location>
</feature>
<organism evidence="2 3">
    <name type="scientific">Sporosarcina luteola</name>
    <dbReference type="NCBI Taxonomy" id="582850"/>
    <lineage>
        <taxon>Bacteria</taxon>
        <taxon>Bacillati</taxon>
        <taxon>Bacillota</taxon>
        <taxon>Bacilli</taxon>
        <taxon>Bacillales</taxon>
        <taxon>Caryophanaceae</taxon>
        <taxon>Sporosarcina</taxon>
    </lineage>
</organism>
<evidence type="ECO:0000256" key="1">
    <source>
        <dbReference type="SAM" id="MobiDB-lite"/>
    </source>
</evidence>
<reference evidence="2 3" key="1">
    <citation type="submission" date="2019-07" db="EMBL/GenBank/DDBJ databases">
        <title>Whole genome shotgun sequence of Sporosarcina luteola NBRC 105378.</title>
        <authorList>
            <person name="Hosoyama A."/>
            <person name="Uohara A."/>
            <person name="Ohji S."/>
            <person name="Ichikawa N."/>
        </authorList>
    </citation>
    <scope>NUCLEOTIDE SEQUENCE [LARGE SCALE GENOMIC DNA]</scope>
    <source>
        <strain evidence="2 3">NBRC 105378</strain>
    </source>
</reference>
<evidence type="ECO:0000313" key="2">
    <source>
        <dbReference type="EMBL" id="GEN82700.1"/>
    </source>
</evidence>
<dbReference type="EMBL" id="BJYL01000012">
    <property type="protein sequence ID" value="GEN82700.1"/>
    <property type="molecule type" value="Genomic_DNA"/>
</dbReference>
<sequence length="210" mass="23039">MKSRNVILESIPVVALVLILTACTEETKSSDTTQKETTETESVSPSSPEQKPTDIETRQAERSFELLTVEGNQSMEAKLHQGKGFSLYVFEKFTFDATTGRLSLSDNPVYYVDIEPLPSDYDLPQLEVAGMEELSQIGDVSNFSGELVEHPLGFADLYLQASGKEGISDYIVWTSESGDAFLFRLHNPKGAEASDFAGPILISLSTVQSE</sequence>
<feature type="compositionally biased region" description="Basic and acidic residues" evidence="1">
    <location>
        <begin position="27"/>
        <end position="38"/>
    </location>
</feature>
<dbReference type="Proteomes" id="UP000321901">
    <property type="component" value="Unassembled WGS sequence"/>
</dbReference>
<dbReference type="OrthoDB" id="2679709at2"/>
<keyword evidence="3" id="KW-1185">Reference proteome</keyword>
<feature type="compositionally biased region" description="Low complexity" evidence="1">
    <location>
        <begin position="40"/>
        <end position="49"/>
    </location>
</feature>
<comment type="caution">
    <text evidence="2">The sequence shown here is derived from an EMBL/GenBank/DDBJ whole genome shotgun (WGS) entry which is preliminary data.</text>
</comment>
<evidence type="ECO:0008006" key="4">
    <source>
        <dbReference type="Google" id="ProtNLM"/>
    </source>
</evidence>
<dbReference type="RefSeq" id="WP_147055974.1">
    <property type="nucleotide sequence ID" value="NZ_BJYL01000012.1"/>
</dbReference>